<organism evidence="2 3">
    <name type="scientific">Congregibacter brevis</name>
    <dbReference type="NCBI Taxonomy" id="3081201"/>
    <lineage>
        <taxon>Bacteria</taxon>
        <taxon>Pseudomonadati</taxon>
        <taxon>Pseudomonadota</taxon>
        <taxon>Gammaproteobacteria</taxon>
        <taxon>Cellvibrionales</taxon>
        <taxon>Halieaceae</taxon>
        <taxon>Congregibacter</taxon>
    </lineage>
</organism>
<feature type="region of interest" description="Disordered" evidence="1">
    <location>
        <begin position="133"/>
        <end position="157"/>
    </location>
</feature>
<feature type="compositionally biased region" description="Acidic residues" evidence="1">
    <location>
        <begin position="144"/>
        <end position="157"/>
    </location>
</feature>
<evidence type="ECO:0000313" key="2">
    <source>
        <dbReference type="EMBL" id="WOJ95338.1"/>
    </source>
</evidence>
<dbReference type="Proteomes" id="UP001626549">
    <property type="component" value="Chromosome"/>
</dbReference>
<dbReference type="PROSITE" id="PS51257">
    <property type="entry name" value="PROKAR_LIPOPROTEIN"/>
    <property type="match status" value="1"/>
</dbReference>
<keyword evidence="3" id="KW-1185">Reference proteome</keyword>
<evidence type="ECO:0000256" key="1">
    <source>
        <dbReference type="SAM" id="MobiDB-lite"/>
    </source>
</evidence>
<name>A0ABZ0I751_9GAMM</name>
<accession>A0ABZ0I751</accession>
<evidence type="ECO:0000313" key="3">
    <source>
        <dbReference type="Proteomes" id="UP001626549"/>
    </source>
</evidence>
<proteinExistence type="predicted"/>
<gene>
    <name evidence="2" type="ORF">R0137_08690</name>
</gene>
<protein>
    <submittedName>
        <fullName evidence="2">Uncharacterized protein</fullName>
    </submittedName>
</protein>
<sequence length="157" mass="17701">MRRFLTVLSFVIWLAGCASTPNDMRPPGKEHCESFFIYVLCISDLEIDGKVDYMYFDDTREIFMYADTMLDQLNAVLPLHACAVPMSKSTRELSSQLLYSDDIGLSARLAVKAKLAVSYRAAQPAIDACMASLNPDSQSQEEERPFDDEDDWLEGPQ</sequence>
<dbReference type="EMBL" id="CP136865">
    <property type="protein sequence ID" value="WOJ95338.1"/>
    <property type="molecule type" value="Genomic_DNA"/>
</dbReference>
<reference evidence="2 3" key="1">
    <citation type="submission" date="2023-10" db="EMBL/GenBank/DDBJ databases">
        <title>Two novel species belonging to the OM43/NOR5 clade.</title>
        <authorList>
            <person name="Park M."/>
        </authorList>
    </citation>
    <scope>NUCLEOTIDE SEQUENCE [LARGE SCALE GENOMIC DNA]</scope>
    <source>
        <strain evidence="2 3">IMCC45268</strain>
    </source>
</reference>
<dbReference type="RefSeq" id="WP_407326037.1">
    <property type="nucleotide sequence ID" value="NZ_CP136865.1"/>
</dbReference>